<evidence type="ECO:0000256" key="1">
    <source>
        <dbReference type="ARBA" id="ARBA00008764"/>
    </source>
</evidence>
<evidence type="ECO:0000256" key="6">
    <source>
        <dbReference type="RuleBase" id="RU004296"/>
    </source>
</evidence>
<dbReference type="InterPro" id="IPR046880">
    <property type="entry name" value="TPR-S"/>
</dbReference>
<dbReference type="AlphaFoldDB" id="A0A212UHH8"/>
<evidence type="ECO:0000256" key="3">
    <source>
        <dbReference type="ARBA" id="ARBA00022729"/>
    </source>
</evidence>
<dbReference type="GO" id="GO:0006508">
    <property type="term" value="P:proteolysis"/>
    <property type="evidence" value="ECO:0007669"/>
    <property type="project" value="UniProtKB-KW"/>
</dbReference>
<comment type="similarity">
    <text evidence="1 6">Belongs to the peptidase S1B family.</text>
</comment>
<gene>
    <name evidence="7" type="ORF">SAMN06265337_4227</name>
</gene>
<protein>
    <recommendedName>
        <fullName evidence="6">Serine protease</fullName>
        <ecNumber evidence="6">3.4.21.-</ecNumber>
    </recommendedName>
</protein>
<evidence type="ECO:0000256" key="2">
    <source>
        <dbReference type="ARBA" id="ARBA00022670"/>
    </source>
</evidence>
<evidence type="ECO:0000313" key="7">
    <source>
        <dbReference type="EMBL" id="SNC77630.1"/>
    </source>
</evidence>
<dbReference type="Pfam" id="PF13365">
    <property type="entry name" value="Trypsin_2"/>
    <property type="match status" value="1"/>
</dbReference>
<dbReference type="EMBL" id="FYEW01000004">
    <property type="protein sequence ID" value="SNC77630.1"/>
    <property type="molecule type" value="Genomic_DNA"/>
</dbReference>
<dbReference type="PANTHER" id="PTHR14389">
    <property type="entry name" value="SI:CH1073-475A24.1"/>
    <property type="match status" value="1"/>
</dbReference>
<name>A0A212UHH8_9BACT</name>
<dbReference type="InterPro" id="IPR008256">
    <property type="entry name" value="Peptidase_S1B"/>
</dbReference>
<keyword evidence="4 6" id="KW-0378">Hydrolase</keyword>
<evidence type="ECO:0000313" key="8">
    <source>
        <dbReference type="Proteomes" id="UP000198131"/>
    </source>
</evidence>
<sequence length="566" mass="62122">MTRSPIEFVCALSESLRTFDAPGTVALGEELIAWLYARPDSFPPSEAEKVLALLCSKRMFGLQQRVSDALLQTERGTLKIQLQHAQALIDQGCLTAALAVLANLLTAAGVAGNNMEAAKEHSEAQGLIGRVHKQLYVNAAGTENPHVRQHLRQAVFAYLTAYAEAPEANLWHGINVVALLFRAERDGIGLAGIAEPHQLARNLLERVTEQYDKGLADTWAFAIAAEACLALPSPTEALRWVERYINQPSADAFEIAGTLRQFTEVWQVERNPDMAKHILPILQASLLAREGGQVVMTVAELHQHQREEANTSQVYEKVFGSDTFNTYKWYMKGAARCLAVARIGRDASQGVGTGFLLWGESLHPQLKGQLVVLTNAHVVSEDPAQTEALRPQEAVIIFEALNPDEEYQVGQLLWSSPPTALDTSILLFAPEETDRLRKLVKEVVPYPLAKALPLVGDAQQRIYIIGHPAGGTLSVSLQGNELVDHQDPRIHYRTPTVGGSSGSPVFNRQWELIGIHHKGSENLPMLNGKVGTYPANEGLWIQTIKAELAKAFANGLTIEHSRAKFH</sequence>
<dbReference type="InterPro" id="IPR009003">
    <property type="entry name" value="Peptidase_S1_PA"/>
</dbReference>
<dbReference type="SUPFAM" id="SSF50494">
    <property type="entry name" value="Trypsin-like serine proteases"/>
    <property type="match status" value="1"/>
</dbReference>
<dbReference type="Pfam" id="PF20308">
    <property type="entry name" value="TPR-S"/>
    <property type="match status" value="1"/>
</dbReference>
<keyword evidence="2 6" id="KW-0645">Protease</keyword>
<organism evidence="7 8">
    <name type="scientific">Hymenobacter gelipurpurascens</name>
    <dbReference type="NCBI Taxonomy" id="89968"/>
    <lineage>
        <taxon>Bacteria</taxon>
        <taxon>Pseudomonadati</taxon>
        <taxon>Bacteroidota</taxon>
        <taxon>Cytophagia</taxon>
        <taxon>Cytophagales</taxon>
        <taxon>Hymenobacteraceae</taxon>
        <taxon>Hymenobacter</taxon>
    </lineage>
</organism>
<evidence type="ECO:0000256" key="5">
    <source>
        <dbReference type="ARBA" id="ARBA00022825"/>
    </source>
</evidence>
<dbReference type="GO" id="GO:0008236">
    <property type="term" value="F:serine-type peptidase activity"/>
    <property type="evidence" value="ECO:0007669"/>
    <property type="project" value="UniProtKB-KW"/>
</dbReference>
<dbReference type="RefSeq" id="WP_170934885.1">
    <property type="nucleotide sequence ID" value="NZ_FYEW01000004.1"/>
</dbReference>
<dbReference type="PRINTS" id="PR00839">
    <property type="entry name" value="V8PROTEASE"/>
</dbReference>
<dbReference type="EC" id="3.4.21.-" evidence="6"/>
<dbReference type="Proteomes" id="UP000198131">
    <property type="component" value="Unassembled WGS sequence"/>
</dbReference>
<proteinExistence type="inferred from homology"/>
<keyword evidence="3" id="KW-0732">Signal</keyword>
<dbReference type="Gene3D" id="2.40.10.10">
    <property type="entry name" value="Trypsin-like serine proteases"/>
    <property type="match status" value="2"/>
</dbReference>
<dbReference type="InterPro" id="IPR043504">
    <property type="entry name" value="Peptidase_S1_PA_chymotrypsin"/>
</dbReference>
<dbReference type="PANTHER" id="PTHR14389:SF3">
    <property type="entry name" value="PROTEIN FAM111A-LIKE"/>
    <property type="match status" value="1"/>
</dbReference>
<keyword evidence="5 6" id="KW-0720">Serine protease</keyword>
<evidence type="ECO:0000256" key="4">
    <source>
        <dbReference type="ARBA" id="ARBA00022801"/>
    </source>
</evidence>
<reference evidence="8" key="1">
    <citation type="submission" date="2017-06" db="EMBL/GenBank/DDBJ databases">
        <authorList>
            <person name="Varghese N."/>
            <person name="Submissions S."/>
        </authorList>
    </citation>
    <scope>NUCLEOTIDE SEQUENCE [LARGE SCALE GENOMIC DNA]</scope>
    <source>
        <strain evidence="8">DSM 11116</strain>
    </source>
</reference>
<keyword evidence="8" id="KW-1185">Reference proteome</keyword>
<accession>A0A212UHH8</accession>